<dbReference type="RefSeq" id="WP_011469241.1">
    <property type="nucleotide sequence ID" value="NC_007912.1"/>
</dbReference>
<dbReference type="AlphaFoldDB" id="Q21H04"/>
<dbReference type="STRING" id="203122.Sde_2765"/>
<keyword evidence="1" id="KW-1133">Transmembrane helix</keyword>
<feature type="transmembrane region" description="Helical" evidence="1">
    <location>
        <begin position="12"/>
        <end position="32"/>
    </location>
</feature>
<name>Q21H04_SACD2</name>
<reference evidence="2 3" key="1">
    <citation type="journal article" date="2008" name="PLoS Genet.">
        <title>Complete genome sequence of the complex carbohydrate-degrading marine bacterium, Saccharophagus degradans strain 2-40 T.</title>
        <authorList>
            <person name="Weiner R.M."/>
            <person name="Taylor L.E.II."/>
            <person name="Henrissat B."/>
            <person name="Hauser L."/>
            <person name="Land M."/>
            <person name="Coutinho P.M."/>
            <person name="Rancurel C."/>
            <person name="Saunders E.H."/>
            <person name="Longmire A.G."/>
            <person name="Zhang H."/>
            <person name="Bayer E.A."/>
            <person name="Gilbert H.J."/>
            <person name="Larimer F."/>
            <person name="Zhulin I.B."/>
            <person name="Ekborg N.A."/>
            <person name="Lamed R."/>
            <person name="Richardson P.M."/>
            <person name="Borovok I."/>
            <person name="Hutcheson S."/>
        </authorList>
    </citation>
    <scope>NUCLEOTIDE SEQUENCE [LARGE SCALE GENOMIC DNA]</scope>
    <source>
        <strain evidence="3">2-40 / ATCC 43961 / DSM 17024</strain>
    </source>
</reference>
<feature type="transmembrane region" description="Helical" evidence="1">
    <location>
        <begin position="44"/>
        <end position="63"/>
    </location>
</feature>
<accession>Q21H04</accession>
<dbReference type="KEGG" id="sde:Sde_2765"/>
<dbReference type="OrthoDB" id="572373at2"/>
<proteinExistence type="predicted"/>
<keyword evidence="1" id="KW-0812">Transmembrane</keyword>
<feature type="transmembrane region" description="Helical" evidence="1">
    <location>
        <begin position="104"/>
        <end position="121"/>
    </location>
</feature>
<organism evidence="2 3">
    <name type="scientific">Saccharophagus degradans (strain 2-40 / ATCC 43961 / DSM 17024)</name>
    <dbReference type="NCBI Taxonomy" id="203122"/>
    <lineage>
        <taxon>Bacteria</taxon>
        <taxon>Pseudomonadati</taxon>
        <taxon>Pseudomonadota</taxon>
        <taxon>Gammaproteobacteria</taxon>
        <taxon>Cellvibrionales</taxon>
        <taxon>Cellvibrionaceae</taxon>
        <taxon>Saccharophagus</taxon>
    </lineage>
</organism>
<dbReference type="GeneID" id="98614421"/>
<keyword evidence="3" id="KW-1185">Reference proteome</keyword>
<dbReference type="HOGENOM" id="CLU_104624_2_1_6"/>
<dbReference type="Proteomes" id="UP000001947">
    <property type="component" value="Chromosome"/>
</dbReference>
<keyword evidence="1" id="KW-0472">Membrane</keyword>
<gene>
    <name evidence="2" type="ordered locus">Sde_2765</name>
</gene>
<dbReference type="eggNOG" id="ENOG5033BKC">
    <property type="taxonomic scope" value="Bacteria"/>
</dbReference>
<evidence type="ECO:0000313" key="2">
    <source>
        <dbReference type="EMBL" id="ABD82025.1"/>
    </source>
</evidence>
<feature type="transmembrane region" description="Helical" evidence="1">
    <location>
        <begin position="70"/>
        <end position="88"/>
    </location>
</feature>
<protein>
    <submittedName>
        <fullName evidence="2">Uncharacterized protein</fullName>
    </submittedName>
</protein>
<dbReference type="EMBL" id="CP000282">
    <property type="protein sequence ID" value="ABD82025.1"/>
    <property type="molecule type" value="Genomic_DNA"/>
</dbReference>
<evidence type="ECO:0000256" key="1">
    <source>
        <dbReference type="SAM" id="Phobius"/>
    </source>
</evidence>
<sequence length="125" mass="13421">MTALILHSKNIALAFGFTFIAVALLGFVPNPLVSPHGVFAVNLAHNLVHLLTGVAFVAGVYLFRGREHKVILVLGGLYFAVAILGFFTKGDMLLGIVHINEADRWLHLGLALAILVSGMVFKSSK</sequence>
<evidence type="ECO:0000313" key="3">
    <source>
        <dbReference type="Proteomes" id="UP000001947"/>
    </source>
</evidence>
<dbReference type="Pfam" id="PF14325">
    <property type="entry name" value="DUF4383"/>
    <property type="match status" value="1"/>
</dbReference>